<dbReference type="EMBL" id="CAADHO010000003">
    <property type="protein sequence ID" value="VFQ44663.1"/>
    <property type="molecule type" value="Genomic_DNA"/>
</dbReference>
<evidence type="ECO:0000313" key="2">
    <source>
        <dbReference type="Proteomes" id="UP000507962"/>
    </source>
</evidence>
<dbReference type="GO" id="GO:0042601">
    <property type="term" value="C:endospore-forming forespore"/>
    <property type="evidence" value="ECO:0007669"/>
    <property type="project" value="TreeGrafter"/>
</dbReference>
<keyword evidence="2" id="KW-1185">Reference proteome</keyword>
<dbReference type="GO" id="GO:0003913">
    <property type="term" value="F:DNA photolyase activity"/>
    <property type="evidence" value="ECO:0007669"/>
    <property type="project" value="TreeGrafter"/>
</dbReference>
<reference evidence="1 2" key="1">
    <citation type="submission" date="2019-03" db="EMBL/GenBank/DDBJ databases">
        <authorList>
            <person name="Nijsse B."/>
        </authorList>
    </citation>
    <scope>NUCLEOTIDE SEQUENCE [LARGE SCALE GENOMIC DNA]</scope>
    <source>
        <strain evidence="1">Desulfoluna butyratoxydans MSL71</strain>
    </source>
</reference>
<dbReference type="AlphaFoldDB" id="A0A4U8YTK9"/>
<evidence type="ECO:0000313" key="1">
    <source>
        <dbReference type="EMBL" id="VFQ44663.1"/>
    </source>
</evidence>
<dbReference type="GO" id="GO:1904047">
    <property type="term" value="F:S-adenosyl-L-methionine binding"/>
    <property type="evidence" value="ECO:0007669"/>
    <property type="project" value="TreeGrafter"/>
</dbReference>
<accession>A0A4U8YTK9</accession>
<gene>
    <name evidence="1" type="ORF">MSL71_23120</name>
</gene>
<dbReference type="PANTHER" id="PTHR37822">
    <property type="entry name" value="SPORE PHOTOPRODUCT LYASE-RELATED"/>
    <property type="match status" value="1"/>
</dbReference>
<organism evidence="1 2">
    <name type="scientific">Desulfoluna butyratoxydans</name>
    <dbReference type="NCBI Taxonomy" id="231438"/>
    <lineage>
        <taxon>Bacteria</taxon>
        <taxon>Pseudomonadati</taxon>
        <taxon>Thermodesulfobacteriota</taxon>
        <taxon>Desulfobacteria</taxon>
        <taxon>Desulfobacterales</taxon>
        <taxon>Desulfolunaceae</taxon>
        <taxon>Desulfoluna</taxon>
    </lineage>
</organism>
<dbReference type="PANTHER" id="PTHR37822:SF2">
    <property type="entry name" value="SPORE PHOTOPRODUCT LYASE"/>
    <property type="match status" value="1"/>
</dbReference>
<dbReference type="InterPro" id="IPR049539">
    <property type="entry name" value="SPL"/>
</dbReference>
<dbReference type="InterPro" id="IPR007197">
    <property type="entry name" value="rSAM"/>
</dbReference>
<name>A0A4U8YTK9_9BACT</name>
<proteinExistence type="predicted"/>
<sequence>MPLPWPLAGTLFFRYNDAMTSTKLTQTALFHKLPEAQRQWLLAMAEAYAFSFQQLKMLTEYSADLICWRVGSLEQFYRPEAVGKAKGKQAASVVFQQFREGYEALKNGQKHYSGTEGFSAAERKFPDEQMVEVPLKGNIMGRCPVASEKTRCCNLTTLDAVQQCGFDCSYCSIQSFYHGNQVRFIRDLVSHLETLELDKEKTYHIGTGQSSDSLMWGNRFGLLDSLYRFASAHPNVILEMKSKSGRVDYFLEHRPPANMVFTWSLNTPTVIHHEEKGTASLETRIAGARKLADHGIPVGFHFHPIVWYEGWRDDYLAVVSRLVETFRPEELVMVSLGTLTFIKPVLKRIRERMPDSSILQMPTEECAGKLSYPLSIKEDLFSTVYQAFPQSWHESVFFYMCMEHIDLWEPVFGRSYASNEEFEADMIKTYHDKTARIRQANP</sequence>
<dbReference type="Pfam" id="PF20903">
    <property type="entry name" value="SPL"/>
    <property type="match status" value="1"/>
</dbReference>
<dbReference type="Proteomes" id="UP000507962">
    <property type="component" value="Unassembled WGS sequence"/>
</dbReference>
<dbReference type="Gene3D" id="3.80.30.30">
    <property type="match status" value="1"/>
</dbReference>
<protein>
    <recommendedName>
        <fullName evidence="3">Spore photoproduct lyase</fullName>
    </recommendedName>
</protein>
<dbReference type="SFLD" id="SFLDS00029">
    <property type="entry name" value="Radical_SAM"/>
    <property type="match status" value="1"/>
</dbReference>
<dbReference type="GO" id="GO:0051539">
    <property type="term" value="F:4 iron, 4 sulfur cluster binding"/>
    <property type="evidence" value="ECO:0007669"/>
    <property type="project" value="TreeGrafter"/>
</dbReference>
<evidence type="ECO:0008006" key="3">
    <source>
        <dbReference type="Google" id="ProtNLM"/>
    </source>
</evidence>